<dbReference type="Gene3D" id="1.10.10.10">
    <property type="entry name" value="Winged helix-like DNA-binding domain superfamily/Winged helix DNA-binding domain"/>
    <property type="match status" value="1"/>
</dbReference>
<evidence type="ECO:0000256" key="6">
    <source>
        <dbReference type="ARBA" id="ARBA00023163"/>
    </source>
</evidence>
<evidence type="ECO:0000256" key="9">
    <source>
        <dbReference type="PROSITE-ProRule" id="PRU01091"/>
    </source>
</evidence>
<comment type="caution">
    <text evidence="12">The sequence shown here is derived from an EMBL/GenBank/DDBJ whole genome shotgun (WGS) entry which is preliminary data.</text>
</comment>
<dbReference type="PANTHER" id="PTHR48111:SF73">
    <property type="entry name" value="ALKALINE PHOSPHATASE SYNTHESIS TRANSCRIPTIONAL REGULATORY PROTEIN PHOP"/>
    <property type="match status" value="1"/>
</dbReference>
<name>A0A928KVU8_9FIRM</name>
<reference evidence="12" key="1">
    <citation type="submission" date="2019-04" db="EMBL/GenBank/DDBJ databases">
        <title>Evolution of Biomass-Degrading Anaerobic Consortia Revealed by Metagenomics.</title>
        <authorList>
            <person name="Peng X."/>
        </authorList>
    </citation>
    <scope>NUCLEOTIDE SEQUENCE</scope>
    <source>
        <strain evidence="12">SIG551</strain>
    </source>
</reference>
<dbReference type="CDD" id="cd00383">
    <property type="entry name" value="trans_reg_C"/>
    <property type="match status" value="1"/>
</dbReference>
<protein>
    <recommendedName>
        <fullName evidence="1">Stage 0 sporulation protein A homolog</fullName>
    </recommendedName>
</protein>
<dbReference type="Pfam" id="PF00486">
    <property type="entry name" value="Trans_reg_C"/>
    <property type="match status" value="1"/>
</dbReference>
<organism evidence="12 13">
    <name type="scientific">Faecalispora sporosphaeroides</name>
    <dbReference type="NCBI Taxonomy" id="1549"/>
    <lineage>
        <taxon>Bacteria</taxon>
        <taxon>Bacillati</taxon>
        <taxon>Bacillota</taxon>
        <taxon>Clostridia</taxon>
        <taxon>Eubacteriales</taxon>
        <taxon>Oscillospiraceae</taxon>
        <taxon>Faecalispora</taxon>
    </lineage>
</organism>
<dbReference type="PROSITE" id="PS51755">
    <property type="entry name" value="OMPR_PHOB"/>
    <property type="match status" value="1"/>
</dbReference>
<dbReference type="InterPro" id="IPR039420">
    <property type="entry name" value="WalR-like"/>
</dbReference>
<evidence type="ECO:0000259" key="11">
    <source>
        <dbReference type="PROSITE" id="PS51755"/>
    </source>
</evidence>
<feature type="domain" description="OmpR/PhoB-type" evidence="11">
    <location>
        <begin position="133"/>
        <end position="232"/>
    </location>
</feature>
<dbReference type="SMART" id="SM00448">
    <property type="entry name" value="REC"/>
    <property type="match status" value="1"/>
</dbReference>
<comment type="function">
    <text evidence="7">May play the central regulatory role in sporulation. It may be an element of the effector pathway responsible for the activation of sporulation genes in response to nutritional stress. Spo0A may act in concert with spo0H (a sigma factor) to control the expression of some genes that are critical to the sporulation process.</text>
</comment>
<dbReference type="InterPro" id="IPR001867">
    <property type="entry name" value="OmpR/PhoB-type_DNA-bd"/>
</dbReference>
<dbReference type="PANTHER" id="PTHR48111">
    <property type="entry name" value="REGULATOR OF RPOS"/>
    <property type="match status" value="1"/>
</dbReference>
<evidence type="ECO:0000256" key="1">
    <source>
        <dbReference type="ARBA" id="ARBA00018672"/>
    </source>
</evidence>
<feature type="modified residue" description="4-aspartylphosphate" evidence="8">
    <location>
        <position position="56"/>
    </location>
</feature>
<dbReference type="InterPro" id="IPR016032">
    <property type="entry name" value="Sig_transdc_resp-reg_C-effctor"/>
</dbReference>
<keyword evidence="3" id="KW-0902">Two-component regulatory system</keyword>
<keyword evidence="4" id="KW-0805">Transcription regulation</keyword>
<dbReference type="GO" id="GO:0032993">
    <property type="term" value="C:protein-DNA complex"/>
    <property type="evidence" value="ECO:0007669"/>
    <property type="project" value="TreeGrafter"/>
</dbReference>
<feature type="DNA-binding region" description="OmpR/PhoB-type" evidence="9">
    <location>
        <begin position="133"/>
        <end position="232"/>
    </location>
</feature>
<dbReference type="GO" id="GO:0005829">
    <property type="term" value="C:cytosol"/>
    <property type="evidence" value="ECO:0007669"/>
    <property type="project" value="TreeGrafter"/>
</dbReference>
<dbReference type="Proteomes" id="UP000754750">
    <property type="component" value="Unassembled WGS sequence"/>
</dbReference>
<evidence type="ECO:0000256" key="5">
    <source>
        <dbReference type="ARBA" id="ARBA00023125"/>
    </source>
</evidence>
<evidence type="ECO:0000313" key="13">
    <source>
        <dbReference type="Proteomes" id="UP000754750"/>
    </source>
</evidence>
<gene>
    <name evidence="12" type="ORF">E7512_05980</name>
</gene>
<evidence type="ECO:0000259" key="10">
    <source>
        <dbReference type="PROSITE" id="PS50110"/>
    </source>
</evidence>
<dbReference type="EMBL" id="SVNY01000002">
    <property type="protein sequence ID" value="MBE6833121.1"/>
    <property type="molecule type" value="Genomic_DNA"/>
</dbReference>
<dbReference type="SUPFAM" id="SSF52172">
    <property type="entry name" value="CheY-like"/>
    <property type="match status" value="1"/>
</dbReference>
<dbReference type="CDD" id="cd17574">
    <property type="entry name" value="REC_OmpR"/>
    <property type="match status" value="1"/>
</dbReference>
<dbReference type="GO" id="GO:0000156">
    <property type="term" value="F:phosphorelay response regulator activity"/>
    <property type="evidence" value="ECO:0007669"/>
    <property type="project" value="TreeGrafter"/>
</dbReference>
<keyword evidence="2 8" id="KW-0597">Phosphoprotein</keyword>
<dbReference type="PROSITE" id="PS50110">
    <property type="entry name" value="RESPONSE_REGULATORY"/>
    <property type="match status" value="1"/>
</dbReference>
<sequence>MSPKNKNILLVDDEPKILEVLKALFESKGFQVFSAESGGEALKIFHSQNIALVILDLMLPDISGEEVCKAIRRISRVPILMLTAKSEEDDLVAGLGIGADDYITKPFSLKELSARAEAVLRRAQDDLVPLMARNSFCGGDLVVDFEKNIFLKSGRPVNLTPIETRVLAALMKYPGKVFTRDDLIAVALGSAFDGYDRTVDSHIKNLRQKIEDNPKDPVYILTVHRLGYKFGGE</sequence>
<proteinExistence type="predicted"/>
<dbReference type="AlphaFoldDB" id="A0A928KVU8"/>
<dbReference type="GO" id="GO:0000976">
    <property type="term" value="F:transcription cis-regulatory region binding"/>
    <property type="evidence" value="ECO:0007669"/>
    <property type="project" value="TreeGrafter"/>
</dbReference>
<evidence type="ECO:0000256" key="2">
    <source>
        <dbReference type="ARBA" id="ARBA00022553"/>
    </source>
</evidence>
<evidence type="ECO:0000256" key="3">
    <source>
        <dbReference type="ARBA" id="ARBA00023012"/>
    </source>
</evidence>
<dbReference type="Gene3D" id="6.10.250.690">
    <property type="match status" value="1"/>
</dbReference>
<evidence type="ECO:0000256" key="4">
    <source>
        <dbReference type="ARBA" id="ARBA00023015"/>
    </source>
</evidence>
<dbReference type="GO" id="GO:0006355">
    <property type="term" value="P:regulation of DNA-templated transcription"/>
    <property type="evidence" value="ECO:0007669"/>
    <property type="project" value="InterPro"/>
</dbReference>
<dbReference type="InterPro" id="IPR001789">
    <property type="entry name" value="Sig_transdc_resp-reg_receiver"/>
</dbReference>
<keyword evidence="6" id="KW-0804">Transcription</keyword>
<dbReference type="SUPFAM" id="SSF46894">
    <property type="entry name" value="C-terminal effector domain of the bipartite response regulators"/>
    <property type="match status" value="1"/>
</dbReference>
<dbReference type="InterPro" id="IPR036388">
    <property type="entry name" value="WH-like_DNA-bd_sf"/>
</dbReference>
<dbReference type="Pfam" id="PF00072">
    <property type="entry name" value="Response_reg"/>
    <property type="match status" value="1"/>
</dbReference>
<evidence type="ECO:0000313" key="12">
    <source>
        <dbReference type="EMBL" id="MBE6833121.1"/>
    </source>
</evidence>
<evidence type="ECO:0000256" key="7">
    <source>
        <dbReference type="ARBA" id="ARBA00024867"/>
    </source>
</evidence>
<keyword evidence="5 9" id="KW-0238">DNA-binding</keyword>
<dbReference type="Gene3D" id="3.40.50.2300">
    <property type="match status" value="1"/>
</dbReference>
<evidence type="ECO:0000256" key="8">
    <source>
        <dbReference type="PROSITE-ProRule" id="PRU00169"/>
    </source>
</evidence>
<dbReference type="InterPro" id="IPR011006">
    <property type="entry name" value="CheY-like_superfamily"/>
</dbReference>
<dbReference type="FunFam" id="3.40.50.2300:FF:000001">
    <property type="entry name" value="DNA-binding response regulator PhoB"/>
    <property type="match status" value="1"/>
</dbReference>
<feature type="domain" description="Response regulatory" evidence="10">
    <location>
        <begin position="7"/>
        <end position="120"/>
    </location>
</feature>
<dbReference type="SMART" id="SM00862">
    <property type="entry name" value="Trans_reg_C"/>
    <property type="match status" value="1"/>
</dbReference>
<dbReference type="RefSeq" id="WP_027103819.1">
    <property type="nucleotide sequence ID" value="NZ_JBKWRC010000001.1"/>
</dbReference>
<accession>A0A928KVU8</accession>